<proteinExistence type="predicted"/>
<sequence length="108" mass="12183">MSQPTTTTINMKLPSMVAAVNPSHNIITMVLNTTHGPHKKDLLQFIRMFRMAHGTRIQTSGTKEEVALRIADTLAEFEKVGDTGAWEAAYDAWTDVKYSLFPNFKRNE</sequence>
<dbReference type="AlphaFoldDB" id="A0AAD6SL54"/>
<accession>A0AAD6SL54</accession>
<protein>
    <submittedName>
        <fullName evidence="1">Uncharacterized protein</fullName>
    </submittedName>
</protein>
<dbReference type="EMBL" id="JARJCM010000101">
    <property type="protein sequence ID" value="KAJ7029490.1"/>
    <property type="molecule type" value="Genomic_DNA"/>
</dbReference>
<name>A0AAD6SL54_9AGAR</name>
<dbReference type="Proteomes" id="UP001218188">
    <property type="component" value="Unassembled WGS sequence"/>
</dbReference>
<keyword evidence="2" id="KW-1185">Reference proteome</keyword>
<reference evidence="1" key="1">
    <citation type="submission" date="2023-03" db="EMBL/GenBank/DDBJ databases">
        <title>Massive genome expansion in bonnet fungi (Mycena s.s.) driven by repeated elements and novel gene families across ecological guilds.</title>
        <authorList>
            <consortium name="Lawrence Berkeley National Laboratory"/>
            <person name="Harder C.B."/>
            <person name="Miyauchi S."/>
            <person name="Viragh M."/>
            <person name="Kuo A."/>
            <person name="Thoen E."/>
            <person name="Andreopoulos B."/>
            <person name="Lu D."/>
            <person name="Skrede I."/>
            <person name="Drula E."/>
            <person name="Henrissat B."/>
            <person name="Morin E."/>
            <person name="Kohler A."/>
            <person name="Barry K."/>
            <person name="LaButti K."/>
            <person name="Morin E."/>
            <person name="Salamov A."/>
            <person name="Lipzen A."/>
            <person name="Mereny Z."/>
            <person name="Hegedus B."/>
            <person name="Baldrian P."/>
            <person name="Stursova M."/>
            <person name="Weitz H."/>
            <person name="Taylor A."/>
            <person name="Grigoriev I.V."/>
            <person name="Nagy L.G."/>
            <person name="Martin F."/>
            <person name="Kauserud H."/>
        </authorList>
    </citation>
    <scope>NUCLEOTIDE SEQUENCE</scope>
    <source>
        <strain evidence="1">CBHHK200</strain>
    </source>
</reference>
<gene>
    <name evidence="1" type="ORF">C8F04DRAFT_1264948</name>
</gene>
<evidence type="ECO:0000313" key="1">
    <source>
        <dbReference type="EMBL" id="KAJ7029490.1"/>
    </source>
</evidence>
<organism evidence="1 2">
    <name type="scientific">Mycena alexandri</name>
    <dbReference type="NCBI Taxonomy" id="1745969"/>
    <lineage>
        <taxon>Eukaryota</taxon>
        <taxon>Fungi</taxon>
        <taxon>Dikarya</taxon>
        <taxon>Basidiomycota</taxon>
        <taxon>Agaricomycotina</taxon>
        <taxon>Agaricomycetes</taxon>
        <taxon>Agaricomycetidae</taxon>
        <taxon>Agaricales</taxon>
        <taxon>Marasmiineae</taxon>
        <taxon>Mycenaceae</taxon>
        <taxon>Mycena</taxon>
    </lineage>
</organism>
<evidence type="ECO:0000313" key="2">
    <source>
        <dbReference type="Proteomes" id="UP001218188"/>
    </source>
</evidence>
<comment type="caution">
    <text evidence="1">The sequence shown here is derived from an EMBL/GenBank/DDBJ whole genome shotgun (WGS) entry which is preliminary data.</text>
</comment>